<organism evidence="2 3">
    <name type="scientific">Rotaria magnacalcarata</name>
    <dbReference type="NCBI Taxonomy" id="392030"/>
    <lineage>
        <taxon>Eukaryota</taxon>
        <taxon>Metazoa</taxon>
        <taxon>Spiralia</taxon>
        <taxon>Gnathifera</taxon>
        <taxon>Rotifera</taxon>
        <taxon>Eurotatoria</taxon>
        <taxon>Bdelloidea</taxon>
        <taxon>Philodinida</taxon>
        <taxon>Philodinidae</taxon>
        <taxon>Rotaria</taxon>
    </lineage>
</organism>
<dbReference type="Proteomes" id="UP000681967">
    <property type="component" value="Unassembled WGS sequence"/>
</dbReference>
<reference evidence="2" key="1">
    <citation type="submission" date="2021-02" db="EMBL/GenBank/DDBJ databases">
        <authorList>
            <person name="Nowell W R."/>
        </authorList>
    </citation>
    <scope>NUCLEOTIDE SEQUENCE</scope>
</reference>
<accession>A0A8S3BRI5</accession>
<feature type="non-terminal residue" evidence="2">
    <location>
        <position position="79"/>
    </location>
</feature>
<evidence type="ECO:0000313" key="3">
    <source>
        <dbReference type="Proteomes" id="UP000681967"/>
    </source>
</evidence>
<gene>
    <name evidence="2" type="ORF">BYL167_LOCUS49357</name>
    <name evidence="1" type="ORF">SMN809_LOCUS44444</name>
</gene>
<evidence type="ECO:0000313" key="2">
    <source>
        <dbReference type="EMBL" id="CAF4829629.1"/>
    </source>
</evidence>
<protein>
    <submittedName>
        <fullName evidence="2">Uncharacterized protein</fullName>
    </submittedName>
</protein>
<dbReference type="EMBL" id="CAJOBH010146684">
    <property type="protein sequence ID" value="CAF4829629.1"/>
    <property type="molecule type" value="Genomic_DNA"/>
</dbReference>
<evidence type="ECO:0000313" key="1">
    <source>
        <dbReference type="EMBL" id="CAF4734890.1"/>
    </source>
</evidence>
<proteinExistence type="predicted"/>
<dbReference type="AlphaFoldDB" id="A0A8S3BRI5"/>
<name>A0A8S3BRI5_9BILA</name>
<dbReference type="Proteomes" id="UP000676336">
    <property type="component" value="Unassembled WGS sequence"/>
</dbReference>
<dbReference type="EMBL" id="CAJOBI010133318">
    <property type="protein sequence ID" value="CAF4734890.1"/>
    <property type="molecule type" value="Genomic_DNA"/>
</dbReference>
<comment type="caution">
    <text evidence="2">The sequence shown here is derived from an EMBL/GenBank/DDBJ whole genome shotgun (WGS) entry which is preliminary data.</text>
</comment>
<sequence length="79" mass="8898">MLAYKPGVHQYRCCTHNHGMGWPYYAEEAWLATYDGGLCASLYVSNQVTALVGPNDGTQVTIIEETDYPFDGTVKFRFQ</sequence>